<evidence type="ECO:0000313" key="7">
    <source>
        <dbReference type="Proteomes" id="UP000836841"/>
    </source>
</evidence>
<name>A0AAU9SK43_THLAR</name>
<dbReference type="Proteomes" id="UP000836841">
    <property type="component" value="Chromosome 6"/>
</dbReference>
<dbReference type="InterPro" id="IPR053192">
    <property type="entry name" value="Vacuole_Formation_Reg"/>
</dbReference>
<dbReference type="EMBL" id="OU466862">
    <property type="protein sequence ID" value="CAH2069830.1"/>
    <property type="molecule type" value="Genomic_DNA"/>
</dbReference>
<feature type="domain" description="Zinc finger PHD-type" evidence="5">
    <location>
        <begin position="383"/>
        <end position="448"/>
    </location>
</feature>
<protein>
    <recommendedName>
        <fullName evidence="5">Zinc finger PHD-type domain-containing protein</fullName>
    </recommendedName>
</protein>
<proteinExistence type="predicted"/>
<dbReference type="GO" id="GO:0008270">
    <property type="term" value="F:zinc ion binding"/>
    <property type="evidence" value="ECO:0007669"/>
    <property type="project" value="UniProtKB-KW"/>
</dbReference>
<keyword evidence="2" id="KW-0677">Repeat</keyword>
<dbReference type="PANTHER" id="PTHR32410:SF153">
    <property type="entry name" value="CHP-RICH ZINC FINGER PROTEIN-LIKE-RELATED"/>
    <property type="match status" value="1"/>
</dbReference>
<accession>A0AAU9SK43</accession>
<evidence type="ECO:0000313" key="6">
    <source>
        <dbReference type="EMBL" id="CAH2069830.1"/>
    </source>
</evidence>
<feature type="domain" description="Zinc finger PHD-type" evidence="5">
    <location>
        <begin position="241"/>
        <end position="301"/>
    </location>
</feature>
<evidence type="ECO:0000256" key="4">
    <source>
        <dbReference type="ARBA" id="ARBA00022833"/>
    </source>
</evidence>
<organism evidence="6 7">
    <name type="scientific">Thlaspi arvense</name>
    <name type="common">Field penny-cress</name>
    <dbReference type="NCBI Taxonomy" id="13288"/>
    <lineage>
        <taxon>Eukaryota</taxon>
        <taxon>Viridiplantae</taxon>
        <taxon>Streptophyta</taxon>
        <taxon>Embryophyta</taxon>
        <taxon>Tracheophyta</taxon>
        <taxon>Spermatophyta</taxon>
        <taxon>Magnoliopsida</taxon>
        <taxon>eudicotyledons</taxon>
        <taxon>Gunneridae</taxon>
        <taxon>Pentapetalae</taxon>
        <taxon>rosids</taxon>
        <taxon>malvids</taxon>
        <taxon>Brassicales</taxon>
        <taxon>Brassicaceae</taxon>
        <taxon>Thlaspideae</taxon>
        <taxon>Thlaspi</taxon>
    </lineage>
</organism>
<sequence length="676" mass="77815">MSMGPSISKEALLLLINNNTDSSGEAARINLFSSVLLATTSLFKRSFFWWRQPSTSFFCPIARIRFLELKLKEDNADHHDHYKLHPVNSSPHFPTTRSGNQQGDQSLLDCDQDDICKLPVVHLKYVDDEFECGVCRKSWVSTSYYACLGCKKKFHKQCVESPLEIKHPSHSFHSLRLYSQGMGNKCISCDASIYSDLFYHCTTCELFMHPICAMKSIPFVEDHPKTHPHPLTFFPTQASLVCHICGLIKNLDPTYICVECIFVIHKNCIGFPHVIRISRHQHRLSFTPSLPPGELSCGVCHKLVDNNYGAYSCSKGEAFFAHSKCALNPKVWDGKHLDEVPEEDDIIDDGEPFKRIADGIILHPYHTHNLRLEIIKAFDENKYCRGCSVPIYEGQFYSCMECDFILHESCANAPRMKRHPLRPHPLTLVAATIGPGNNEGIFYCSVCSYYGTGFFYEDKIGDTVFRLDLRCASITEPYQYQGHKHPLFLPLEPSREARCQTCKYQSYDWKINYCIECDYIICFRCATLPYKVRYKHDDHFLTICDGKEAGDEPDWCEICEGKIEEIKEREYHGDQTKELRFYKCDDCCTTLHVECLLGVNIYMKPSGNAIKDYVYFTKYSYESEGTEWIKVRILLNSSLSRPNCTGCNRRCPFPIVFKGFDKKIFCSWDCIGYDTW</sequence>
<keyword evidence="1" id="KW-0479">Metal-binding</keyword>
<evidence type="ECO:0000256" key="3">
    <source>
        <dbReference type="ARBA" id="ARBA00022771"/>
    </source>
</evidence>
<dbReference type="InterPro" id="IPR046349">
    <property type="entry name" value="C1-like_sf"/>
</dbReference>
<evidence type="ECO:0000256" key="1">
    <source>
        <dbReference type="ARBA" id="ARBA00022723"/>
    </source>
</evidence>
<dbReference type="Pfam" id="PF03107">
    <property type="entry name" value="C1_2"/>
    <property type="match status" value="4"/>
</dbReference>
<dbReference type="SMART" id="SM00249">
    <property type="entry name" value="PHD"/>
    <property type="match status" value="3"/>
</dbReference>
<dbReference type="InterPro" id="IPR001965">
    <property type="entry name" value="Znf_PHD"/>
</dbReference>
<evidence type="ECO:0000256" key="2">
    <source>
        <dbReference type="ARBA" id="ARBA00022737"/>
    </source>
</evidence>
<dbReference type="PANTHER" id="PTHR32410">
    <property type="entry name" value="CYSTEINE/HISTIDINE-RICH C1 DOMAIN FAMILY PROTEIN"/>
    <property type="match status" value="1"/>
</dbReference>
<evidence type="ECO:0000259" key="5">
    <source>
        <dbReference type="SMART" id="SM00249"/>
    </source>
</evidence>
<feature type="domain" description="Zinc finger PHD-type" evidence="5">
    <location>
        <begin position="131"/>
        <end position="205"/>
    </location>
</feature>
<dbReference type="SUPFAM" id="SSF57889">
    <property type="entry name" value="Cysteine-rich domain"/>
    <property type="match status" value="5"/>
</dbReference>
<dbReference type="InterPro" id="IPR004146">
    <property type="entry name" value="DC1"/>
</dbReference>
<keyword evidence="3" id="KW-0863">Zinc-finger</keyword>
<dbReference type="AlphaFoldDB" id="A0AAU9SK43"/>
<reference evidence="6 7" key="1">
    <citation type="submission" date="2022-03" db="EMBL/GenBank/DDBJ databases">
        <authorList>
            <person name="Nunn A."/>
            <person name="Chopra R."/>
            <person name="Nunn A."/>
            <person name="Contreras Garrido A."/>
        </authorList>
    </citation>
    <scope>NUCLEOTIDE SEQUENCE [LARGE SCALE GENOMIC DNA]</scope>
</reference>
<gene>
    <name evidence="6" type="ORF">TAV2_LOCUS21939</name>
</gene>
<dbReference type="Pfam" id="PF22926">
    <property type="entry name" value="C1-like_CT"/>
    <property type="match status" value="1"/>
</dbReference>
<keyword evidence="4" id="KW-0862">Zinc</keyword>
<dbReference type="InterPro" id="IPR054483">
    <property type="entry name" value="DC1-like_CT"/>
</dbReference>
<keyword evidence="7" id="KW-1185">Reference proteome</keyword>